<feature type="chain" id="PRO_5032370535" description="Transmembrane protein" evidence="3">
    <location>
        <begin position="22"/>
        <end position="161"/>
    </location>
</feature>
<dbReference type="AlphaFoldDB" id="A0A835JM19"/>
<name>A0A835JM19_9ROSI</name>
<dbReference type="OrthoDB" id="686454at2759"/>
<feature type="compositionally biased region" description="Basic and acidic residues" evidence="1">
    <location>
        <begin position="51"/>
        <end position="71"/>
    </location>
</feature>
<evidence type="ECO:0000256" key="3">
    <source>
        <dbReference type="SAM" id="SignalP"/>
    </source>
</evidence>
<keyword evidence="2" id="KW-1133">Transmembrane helix</keyword>
<keyword evidence="2" id="KW-0472">Membrane</keyword>
<gene>
    <name evidence="4" type="ORF">SADUNF_Sadunf13G0117600</name>
</gene>
<proteinExistence type="predicted"/>
<feature type="compositionally biased region" description="Basic and acidic residues" evidence="1">
    <location>
        <begin position="28"/>
        <end position="42"/>
    </location>
</feature>
<accession>A0A835JM19</accession>
<feature type="signal peptide" evidence="3">
    <location>
        <begin position="1"/>
        <end position="21"/>
    </location>
</feature>
<dbReference type="EMBL" id="JADGMS010000013">
    <property type="protein sequence ID" value="KAF9670904.1"/>
    <property type="molecule type" value="Genomic_DNA"/>
</dbReference>
<reference evidence="4 5" key="1">
    <citation type="submission" date="2020-10" db="EMBL/GenBank/DDBJ databases">
        <title>Plant Genome Project.</title>
        <authorList>
            <person name="Zhang R.-G."/>
        </authorList>
    </citation>
    <scope>NUCLEOTIDE SEQUENCE [LARGE SCALE GENOMIC DNA]</scope>
    <source>
        <strain evidence="4">FAFU-HL-1</strain>
        <tissue evidence="4">Leaf</tissue>
    </source>
</reference>
<feature type="region of interest" description="Disordered" evidence="1">
    <location>
        <begin position="28"/>
        <end position="71"/>
    </location>
</feature>
<evidence type="ECO:0000256" key="1">
    <source>
        <dbReference type="SAM" id="MobiDB-lite"/>
    </source>
</evidence>
<comment type="caution">
    <text evidence="4">The sequence shown here is derived from an EMBL/GenBank/DDBJ whole genome shotgun (WGS) entry which is preliminary data.</text>
</comment>
<sequence length="161" mass="18033">MARFGFFYLIFIGILVLQSMADKSDVQHEGVKPKEVEAEEKPALSPLQEETESREAEAPEIRRLGKHHSSDKSVAGGGFIIGGLATATFAAVFCYIRVTRKRHGDQGGKRNRRNGEILYTFLGRNEDLSSKEFFDHAICISLRDKGDLMPFSLQLLFQAIL</sequence>
<evidence type="ECO:0008006" key="6">
    <source>
        <dbReference type="Google" id="ProtNLM"/>
    </source>
</evidence>
<protein>
    <recommendedName>
        <fullName evidence="6">Transmembrane protein</fullName>
    </recommendedName>
</protein>
<dbReference type="PANTHER" id="PTHR34558">
    <property type="entry name" value="EXPRESSED PROTEIN"/>
    <property type="match status" value="1"/>
</dbReference>
<feature type="transmembrane region" description="Helical" evidence="2">
    <location>
        <begin position="74"/>
        <end position="96"/>
    </location>
</feature>
<keyword evidence="2" id="KW-0812">Transmembrane</keyword>
<organism evidence="4 5">
    <name type="scientific">Salix dunnii</name>
    <dbReference type="NCBI Taxonomy" id="1413687"/>
    <lineage>
        <taxon>Eukaryota</taxon>
        <taxon>Viridiplantae</taxon>
        <taxon>Streptophyta</taxon>
        <taxon>Embryophyta</taxon>
        <taxon>Tracheophyta</taxon>
        <taxon>Spermatophyta</taxon>
        <taxon>Magnoliopsida</taxon>
        <taxon>eudicotyledons</taxon>
        <taxon>Gunneridae</taxon>
        <taxon>Pentapetalae</taxon>
        <taxon>rosids</taxon>
        <taxon>fabids</taxon>
        <taxon>Malpighiales</taxon>
        <taxon>Salicaceae</taxon>
        <taxon>Saliceae</taxon>
        <taxon>Salix</taxon>
    </lineage>
</organism>
<evidence type="ECO:0000313" key="5">
    <source>
        <dbReference type="Proteomes" id="UP000657918"/>
    </source>
</evidence>
<evidence type="ECO:0000313" key="4">
    <source>
        <dbReference type="EMBL" id="KAF9670904.1"/>
    </source>
</evidence>
<dbReference type="Proteomes" id="UP000657918">
    <property type="component" value="Unassembled WGS sequence"/>
</dbReference>
<dbReference type="PANTHER" id="PTHR34558:SF4">
    <property type="entry name" value="TRANSMEMBRANE PROTEIN"/>
    <property type="match status" value="1"/>
</dbReference>
<keyword evidence="5" id="KW-1185">Reference proteome</keyword>
<evidence type="ECO:0000256" key="2">
    <source>
        <dbReference type="SAM" id="Phobius"/>
    </source>
</evidence>
<keyword evidence="3" id="KW-0732">Signal</keyword>